<organism evidence="1">
    <name type="scientific">bioreactor metagenome</name>
    <dbReference type="NCBI Taxonomy" id="1076179"/>
    <lineage>
        <taxon>unclassified sequences</taxon>
        <taxon>metagenomes</taxon>
        <taxon>ecological metagenomes</taxon>
    </lineage>
</organism>
<evidence type="ECO:0000313" key="1">
    <source>
        <dbReference type="EMBL" id="MPM04691.1"/>
    </source>
</evidence>
<name>A0A644WMH6_9ZZZZ</name>
<accession>A0A644WMH6</accession>
<protein>
    <submittedName>
        <fullName evidence="1">Uncharacterized protein</fullName>
    </submittedName>
</protein>
<comment type="caution">
    <text evidence="1">The sequence shown here is derived from an EMBL/GenBank/DDBJ whole genome shotgun (WGS) entry which is preliminary data.</text>
</comment>
<dbReference type="EMBL" id="VSSQ01001061">
    <property type="protein sequence ID" value="MPM04691.1"/>
    <property type="molecule type" value="Genomic_DNA"/>
</dbReference>
<dbReference type="AlphaFoldDB" id="A0A644WMH6"/>
<gene>
    <name evidence="1" type="ORF">SDC9_50970</name>
</gene>
<sequence length="377" mass="41355">MPTTEAAGTPGRYRRNASACREWGAVRHKAILSFQSRQALECVVVAGVFEECEVALRKLDPGFRGQGRRKRLVPIVGAGREGQAVLSDRLHVGDRAGDQPAAADCRLEEFHAGFAVVELARLKRCDHRGAHRHERGQAEKVHHRCGVDIRQRGQAARHDHRPDHQQVEVRVLAQDAVQRRLDDREVLVVAAGAGEIADIGRRAFQERGPVRPLDRQDGFGNDIGGAAHLGVGIELPRPCRERLGRDCHLVELAQPGEVALEGHDRLLFGEGPVLDGGRDQRQLLVAKDQVVVIGDQGGAELAEPGEHRSEIGACHVRPVEHVNIVLEQGVFVKRRGRDDGTVMPLGDQRLGWMIAPIADGRILQRILDPAGFAHEAD</sequence>
<proteinExistence type="predicted"/>
<reference evidence="1" key="1">
    <citation type="submission" date="2019-08" db="EMBL/GenBank/DDBJ databases">
        <authorList>
            <person name="Kucharzyk K."/>
            <person name="Murdoch R.W."/>
            <person name="Higgins S."/>
            <person name="Loffler F."/>
        </authorList>
    </citation>
    <scope>NUCLEOTIDE SEQUENCE</scope>
</reference>